<dbReference type="InterPro" id="IPR051840">
    <property type="entry name" value="NifX/NifY_domain"/>
</dbReference>
<protein>
    <submittedName>
        <fullName evidence="4">Vanadium nitrogenase</fullName>
    </submittedName>
</protein>
<evidence type="ECO:0000256" key="2">
    <source>
        <dbReference type="ARBA" id="ARBA00023231"/>
    </source>
</evidence>
<accession>A0A5Q0BH65</accession>
<dbReference type="EMBL" id="CP044205">
    <property type="protein sequence ID" value="QFY41517.1"/>
    <property type="molecule type" value="Genomic_DNA"/>
</dbReference>
<dbReference type="Gene3D" id="3.30.420.130">
    <property type="entry name" value="Dinitrogenase iron-molybdenum cofactor biosynthesis domain"/>
    <property type="match status" value="1"/>
</dbReference>
<dbReference type="Pfam" id="PF02579">
    <property type="entry name" value="Nitro_FeMo-Co"/>
    <property type="match status" value="1"/>
</dbReference>
<organism evidence="4 5">
    <name type="scientific">Candidatus Methylospira mobilis</name>
    <dbReference type="NCBI Taxonomy" id="1808979"/>
    <lineage>
        <taxon>Bacteria</taxon>
        <taxon>Pseudomonadati</taxon>
        <taxon>Pseudomonadota</taxon>
        <taxon>Gammaproteobacteria</taxon>
        <taxon>Methylococcales</taxon>
        <taxon>Methylococcaceae</taxon>
        <taxon>Candidatus Methylospira</taxon>
    </lineage>
</organism>
<dbReference type="KEGG" id="mmob:F6R98_01835"/>
<evidence type="ECO:0000259" key="3">
    <source>
        <dbReference type="Pfam" id="PF02579"/>
    </source>
</evidence>
<dbReference type="RefSeq" id="WP_153247499.1">
    <property type="nucleotide sequence ID" value="NZ_CP044205.1"/>
</dbReference>
<dbReference type="InterPro" id="IPR034169">
    <property type="entry name" value="NifX-like"/>
</dbReference>
<dbReference type="Proteomes" id="UP000325755">
    <property type="component" value="Chromosome"/>
</dbReference>
<evidence type="ECO:0000313" key="4">
    <source>
        <dbReference type="EMBL" id="QFY41517.1"/>
    </source>
</evidence>
<keyword evidence="2" id="KW-0535">Nitrogen fixation</keyword>
<sequence length="168" mass="18042">MIKIAFASKDQAHVNLHFGAAESFIIYEVAPGRAELVAVGEFIPVEMKGDLKNMGLEEEPEASQEPPQDNWIAAHGEELVKPKEDKVAVKLEFLAGCAGVYAASIGSSSIRRLMNAGIQPIIVENGRAIEDLLNDISLALGKGGTAWIDRALAKARAGDRFEAMARQA</sequence>
<keyword evidence="5" id="KW-1185">Reference proteome</keyword>
<comment type="similarity">
    <text evidence="1">Belongs to the NifX/NifY family.</text>
</comment>
<evidence type="ECO:0000256" key="1">
    <source>
        <dbReference type="ARBA" id="ARBA00010285"/>
    </source>
</evidence>
<evidence type="ECO:0000313" key="5">
    <source>
        <dbReference type="Proteomes" id="UP000325755"/>
    </source>
</evidence>
<gene>
    <name evidence="4" type="ORF">F6R98_01835</name>
</gene>
<dbReference type="InterPro" id="IPR036105">
    <property type="entry name" value="DiNase_FeMo-co_biosyn_sf"/>
</dbReference>
<dbReference type="PANTHER" id="PTHR33937:SF1">
    <property type="entry name" value="IRON-MOLIBDENUM COFACTOR PROCESSING PROTEIN"/>
    <property type="match status" value="1"/>
</dbReference>
<proteinExistence type="inferred from homology"/>
<dbReference type="OrthoDB" id="9797941at2"/>
<dbReference type="AlphaFoldDB" id="A0A5Q0BH65"/>
<reference evidence="4 5" key="1">
    <citation type="submission" date="2019-09" db="EMBL/GenBank/DDBJ databases">
        <title>Ecophysiology of the spiral-shaped methanotroph Methylospira mobilis as revealed by the complete genome sequence.</title>
        <authorList>
            <person name="Oshkin I.Y."/>
            <person name="Dedysh S.N."/>
            <person name="Miroshnikov K."/>
            <person name="Danilova O.V."/>
            <person name="Hakobyan A."/>
            <person name="Liesack W."/>
        </authorList>
    </citation>
    <scope>NUCLEOTIDE SEQUENCE [LARGE SCALE GENOMIC DNA]</scope>
    <source>
        <strain evidence="4 5">Shm1</strain>
    </source>
</reference>
<dbReference type="CDD" id="cd00853">
    <property type="entry name" value="NifX"/>
    <property type="match status" value="1"/>
</dbReference>
<dbReference type="InParanoid" id="A0A5Q0BH65"/>
<dbReference type="InterPro" id="IPR003731">
    <property type="entry name" value="Di-Nase_FeMo-co_biosynth"/>
</dbReference>
<feature type="domain" description="Dinitrogenase iron-molybdenum cofactor biosynthesis" evidence="3">
    <location>
        <begin position="11"/>
        <end position="135"/>
    </location>
</feature>
<name>A0A5Q0BH65_9GAMM</name>
<dbReference type="PANTHER" id="PTHR33937">
    <property type="entry name" value="IRON-MOLYBDENUM PROTEIN-RELATED-RELATED"/>
    <property type="match status" value="1"/>
</dbReference>
<dbReference type="SUPFAM" id="SSF53146">
    <property type="entry name" value="Nitrogenase accessory factor-like"/>
    <property type="match status" value="1"/>
</dbReference>